<evidence type="ECO:0000313" key="4">
    <source>
        <dbReference type="Proteomes" id="UP000288216"/>
    </source>
</evidence>
<reference evidence="3 4" key="1">
    <citation type="journal article" date="2018" name="Nat. Ecol. Evol.">
        <title>Shark genomes provide insights into elasmobranch evolution and the origin of vertebrates.</title>
        <authorList>
            <person name="Hara Y"/>
            <person name="Yamaguchi K"/>
            <person name="Onimaru K"/>
            <person name="Kadota M"/>
            <person name="Koyanagi M"/>
            <person name="Keeley SD"/>
            <person name="Tatsumi K"/>
            <person name="Tanaka K"/>
            <person name="Motone F"/>
            <person name="Kageyama Y"/>
            <person name="Nozu R"/>
            <person name="Adachi N"/>
            <person name="Nishimura O"/>
            <person name="Nakagawa R"/>
            <person name="Tanegashima C"/>
            <person name="Kiyatake I"/>
            <person name="Matsumoto R"/>
            <person name="Murakumo K"/>
            <person name="Nishida K"/>
            <person name="Terakita A"/>
            <person name="Kuratani S"/>
            <person name="Sato K"/>
            <person name="Hyodo S Kuraku.S."/>
        </authorList>
    </citation>
    <scope>NUCLEOTIDE SEQUENCE [LARGE SCALE GENOMIC DNA]</scope>
</reference>
<dbReference type="InterPro" id="IPR028030">
    <property type="entry name" value="DUF4592"/>
</dbReference>
<feature type="region of interest" description="Disordered" evidence="1">
    <location>
        <begin position="450"/>
        <end position="546"/>
    </location>
</feature>
<feature type="region of interest" description="Disordered" evidence="1">
    <location>
        <begin position="1"/>
        <end position="36"/>
    </location>
</feature>
<name>A0A401NMN2_SCYTO</name>
<dbReference type="OrthoDB" id="8869651at2759"/>
<keyword evidence="4" id="KW-1185">Reference proteome</keyword>
<feature type="region of interest" description="Disordered" evidence="1">
    <location>
        <begin position="797"/>
        <end position="859"/>
    </location>
</feature>
<dbReference type="EMBL" id="BFAA01003869">
    <property type="protein sequence ID" value="GCB62136.1"/>
    <property type="molecule type" value="Genomic_DNA"/>
</dbReference>
<organism evidence="3 4">
    <name type="scientific">Scyliorhinus torazame</name>
    <name type="common">Cloudy catshark</name>
    <name type="synonym">Catulus torazame</name>
    <dbReference type="NCBI Taxonomy" id="75743"/>
    <lineage>
        <taxon>Eukaryota</taxon>
        <taxon>Metazoa</taxon>
        <taxon>Chordata</taxon>
        <taxon>Craniata</taxon>
        <taxon>Vertebrata</taxon>
        <taxon>Chondrichthyes</taxon>
        <taxon>Elasmobranchii</taxon>
        <taxon>Galeomorphii</taxon>
        <taxon>Galeoidea</taxon>
        <taxon>Carcharhiniformes</taxon>
        <taxon>Scyliorhinidae</taxon>
        <taxon>Scyliorhinus</taxon>
    </lineage>
</organism>
<feature type="compositionally biased region" description="Polar residues" evidence="1">
    <location>
        <begin position="814"/>
        <end position="825"/>
    </location>
</feature>
<dbReference type="AlphaFoldDB" id="A0A401NMN2"/>
<proteinExistence type="predicted"/>
<dbReference type="STRING" id="75743.A0A401NMN2"/>
<feature type="compositionally biased region" description="Basic and acidic residues" evidence="1">
    <location>
        <begin position="380"/>
        <end position="395"/>
    </location>
</feature>
<feature type="region of interest" description="Disordered" evidence="1">
    <location>
        <begin position="51"/>
        <end position="95"/>
    </location>
</feature>
<feature type="domain" description="DUF4592" evidence="2">
    <location>
        <begin position="138"/>
        <end position="267"/>
    </location>
</feature>
<sequence>MFKNRANTRDHMMATGLSDIRQASEADEFNEECSGKKKSKFKTFKNFFAKKKRTDTAAPRGENGLKQCQSSSNVSIPEPSAAPPDSETGSQSSIGNRAVSHDSIFIPELSISETAPARVTSQENVPGRVKALQLQLQQNIRLASPGVLISTKKTDDAGTLSEDDGLPRSPPEISLLHAILRCSTPKPAALVERHSSLSLGGTESEDEEQISSKPSSRPLSPLSPLVFMTTSSDSLPVDFSSPATPFACLDNSAARHKIAVNPRRHKLLAKQMKPTIREYSGSPKIPKLILLESKDEKNRITTSAGDLQGENGAEIDLLPQSGDSKPETNGEEFAENISKSSKMFEVPYSHSPEPEATCDGKSKGQNGDVLPNLPMQVTFDSEKVTTSENAHDSEKLPNIQGLSRGTLPRYEKDFNSTSVKSCMEDKEDSEYSSPMPPMAIAESMECSENNYQDKDGENATFENTGDLLPPSADKPPTEESISVAMYTEGNAKGNSPNTMQHSPTSEQMKGKSSVAPSGETSHSFKEKEGQEENISTEGSITGGADVKSLLNHRAEYEQTSSDELTDNIGFTSDIPHEDLIIHYDPSTPQLLCSQGQAELSTPGEPLQKDNRLVNQGSIKFSIASAWQRSLLEANRKNECLDADSSPLTAQQSENYETISEENGNEVLSSQNVESSSKYQRFLNQPLKMKSNSTESNSADNSCLQNVVNQQTKTGLNTKENPFGVKLRRISPLHKISSEGNFEQKVADSQQSMGIIPCTGTQTPVPEISDAGARGQAEAASMSRMEKDIGKRAIKLSHESHKLRYRPAGKADSMEASTEFATQEKYSTARGKSERKESQTQLDFSPASGSNKCLMGKNWK</sequence>
<comment type="caution">
    <text evidence="3">The sequence shown here is derived from an EMBL/GenBank/DDBJ whole genome shotgun (WGS) entry which is preliminary data.</text>
</comment>
<gene>
    <name evidence="3" type="ORF">scyTo_0009466</name>
</gene>
<dbReference type="PANTHER" id="PTHR47743:SF2">
    <property type="entry name" value="ACROSOMAL PROTEIN KIAA1210"/>
    <property type="match status" value="1"/>
</dbReference>
<dbReference type="PANTHER" id="PTHR47743">
    <property type="entry name" value="KIAA1210 / KIAA1211 FAMILY MEMBER"/>
    <property type="match status" value="1"/>
</dbReference>
<evidence type="ECO:0000313" key="3">
    <source>
        <dbReference type="EMBL" id="GCB62136.1"/>
    </source>
</evidence>
<evidence type="ECO:0000259" key="2">
    <source>
        <dbReference type="Pfam" id="PF15262"/>
    </source>
</evidence>
<feature type="region of interest" description="Disordered" evidence="1">
    <location>
        <begin position="303"/>
        <end position="333"/>
    </location>
</feature>
<dbReference type="Proteomes" id="UP000288216">
    <property type="component" value="Unassembled WGS sequence"/>
</dbReference>
<feature type="region of interest" description="Disordered" evidence="1">
    <location>
        <begin position="197"/>
        <end position="223"/>
    </location>
</feature>
<accession>A0A401NMN2</accession>
<feature type="compositionally biased region" description="Polar residues" evidence="1">
    <location>
        <begin position="492"/>
        <end position="507"/>
    </location>
</feature>
<feature type="region of interest" description="Disordered" evidence="1">
    <location>
        <begin position="346"/>
        <end position="437"/>
    </location>
</feature>
<feature type="compositionally biased region" description="Polar residues" evidence="1">
    <location>
        <begin position="66"/>
        <end position="75"/>
    </location>
</feature>
<dbReference type="Pfam" id="PF15262">
    <property type="entry name" value="DUF4592"/>
    <property type="match status" value="1"/>
</dbReference>
<feature type="compositionally biased region" description="Polar residues" evidence="1">
    <location>
        <begin position="838"/>
        <end position="850"/>
    </location>
</feature>
<dbReference type="OMA" id="DHMMATG"/>
<dbReference type="InterPro" id="IPR026713">
    <property type="entry name" value="CRACD-like"/>
</dbReference>
<evidence type="ECO:0000256" key="1">
    <source>
        <dbReference type="SAM" id="MobiDB-lite"/>
    </source>
</evidence>
<feature type="compositionally biased region" description="Low complexity" evidence="1">
    <location>
        <begin position="211"/>
        <end position="223"/>
    </location>
</feature>
<protein>
    <recommendedName>
        <fullName evidence="2">DUF4592 domain-containing protein</fullName>
    </recommendedName>
</protein>